<dbReference type="Gene3D" id="1.10.443.10">
    <property type="entry name" value="Intergrase catalytic core"/>
    <property type="match status" value="1"/>
</dbReference>
<dbReference type="SUPFAM" id="SSF56349">
    <property type="entry name" value="DNA breaking-rejoining enzymes"/>
    <property type="match status" value="1"/>
</dbReference>
<dbReference type="InterPro" id="IPR011010">
    <property type="entry name" value="DNA_brk_join_enz"/>
</dbReference>
<comment type="caution">
    <text evidence="3">The sequence shown here is derived from an EMBL/GenBank/DDBJ whole genome shotgun (WGS) entry which is preliminary data.</text>
</comment>
<dbReference type="InterPro" id="IPR013762">
    <property type="entry name" value="Integrase-like_cat_sf"/>
</dbReference>
<accession>A0A3M5GC66</accession>
<name>A0A3M5GC66_PSESS</name>
<feature type="domain" description="Tyr recombinase" evidence="2">
    <location>
        <begin position="181"/>
        <end position="407"/>
    </location>
</feature>
<dbReference type="EMBL" id="RBSW01000110">
    <property type="protein sequence ID" value="RMS83643.1"/>
    <property type="molecule type" value="Genomic_DNA"/>
</dbReference>
<proteinExistence type="predicted"/>
<dbReference type="GO" id="GO:0015074">
    <property type="term" value="P:DNA integration"/>
    <property type="evidence" value="ECO:0007669"/>
    <property type="project" value="InterPro"/>
</dbReference>
<keyword evidence="1" id="KW-0233">DNA recombination</keyword>
<evidence type="ECO:0000259" key="2">
    <source>
        <dbReference type="PROSITE" id="PS51898"/>
    </source>
</evidence>
<dbReference type="GO" id="GO:0006310">
    <property type="term" value="P:DNA recombination"/>
    <property type="evidence" value="ECO:0007669"/>
    <property type="project" value="UniProtKB-KW"/>
</dbReference>
<dbReference type="Proteomes" id="UP000270499">
    <property type="component" value="Unassembled WGS sequence"/>
</dbReference>
<evidence type="ECO:0000313" key="3">
    <source>
        <dbReference type="EMBL" id="RMS83643.1"/>
    </source>
</evidence>
<evidence type="ECO:0000256" key="1">
    <source>
        <dbReference type="ARBA" id="ARBA00023172"/>
    </source>
</evidence>
<gene>
    <name evidence="3" type="ORF">ALP59_102325</name>
</gene>
<dbReference type="PROSITE" id="PS51898">
    <property type="entry name" value="TYR_RECOMBINASE"/>
    <property type="match status" value="1"/>
</dbReference>
<dbReference type="AlphaFoldDB" id="A0A3M5GC66"/>
<sequence length="424" mass="48619">MNLSVRWRYSLITRVFHSVGSVYRLCNVRFEMLGGIKLKIVAKHNEIDMFAGADALQRYENGRKINSIKADQSAILNLYRFCEHQGIDIISRVALQKPLRIGEIEALSSWCGFKIDGEPVVAKFYLSRMRGAKRFVIYLWSFYQGKKSHTIENLQMGNALLKQMKEGFDLYSKKPFAGERKDAVGLTPNLQRKFFSIINPSEDNSQNPWKTNKIRWRNYILLLLMMASGNRKGEMLLLRLNHLQLTGKRKYYDILKSAEVKDYPRAESPAIKTLGVQVELHDDIAALVEYYVTHVRKEFKGWQKSSFVFVSYRDGLPLSVQTPNAILNELVKKHPAFKGLLSPHRLRNTFHDLLNEALDNKHRHMPALSRALLKAPVQESAGGWASGSIMPARYAKGSIQRNVRELQLLIQGHMTEFCPFTGFG</sequence>
<evidence type="ECO:0000313" key="4">
    <source>
        <dbReference type="Proteomes" id="UP000270499"/>
    </source>
</evidence>
<dbReference type="Pfam" id="PF00589">
    <property type="entry name" value="Phage_integrase"/>
    <property type="match status" value="1"/>
</dbReference>
<protein>
    <recommendedName>
        <fullName evidence="2">Tyr recombinase domain-containing protein</fullName>
    </recommendedName>
</protein>
<dbReference type="InterPro" id="IPR002104">
    <property type="entry name" value="Integrase_catalytic"/>
</dbReference>
<reference evidence="3 4" key="1">
    <citation type="submission" date="2018-08" db="EMBL/GenBank/DDBJ databases">
        <title>Recombination of ecologically and evolutionarily significant loci maintains genetic cohesion in the Pseudomonas syringae species complex.</title>
        <authorList>
            <person name="Dillon M."/>
            <person name="Thakur S."/>
            <person name="Almeida R.N.D."/>
            <person name="Weir B.S."/>
            <person name="Guttman D.S."/>
        </authorList>
    </citation>
    <scope>NUCLEOTIDE SEQUENCE [LARGE SCALE GENOMIC DNA]</scope>
    <source>
        <strain evidence="3 4">ICMP 9421</strain>
    </source>
</reference>
<dbReference type="GO" id="GO:0003677">
    <property type="term" value="F:DNA binding"/>
    <property type="evidence" value="ECO:0007669"/>
    <property type="project" value="InterPro"/>
</dbReference>
<organism evidence="3 4">
    <name type="scientific">Pseudomonas savastanoi</name>
    <name type="common">Pseudomonas syringae pv. savastanoi</name>
    <dbReference type="NCBI Taxonomy" id="29438"/>
    <lineage>
        <taxon>Bacteria</taxon>
        <taxon>Pseudomonadati</taxon>
        <taxon>Pseudomonadota</taxon>
        <taxon>Gammaproteobacteria</taxon>
        <taxon>Pseudomonadales</taxon>
        <taxon>Pseudomonadaceae</taxon>
        <taxon>Pseudomonas</taxon>
    </lineage>
</organism>